<feature type="region of interest" description="Disordered" evidence="1">
    <location>
        <begin position="158"/>
        <end position="223"/>
    </location>
</feature>
<sequence>MAGSQSENSGCFSTLLRHLLCSNGAPTHPSDDAPVAEPSSQQTTDAGPVFIKDSPKRDPVRTHRPSQKPAGVVARLMGLDSLPDTKWVPGAKPPDAFLRSRSVNFMDYLLELDLDEADSNRHRRVRTSVSFREVPASLADREKSEDLIVLYLGGEEDLGKNKKKKGESRGKRKQKTATAKKKKKTNEMEGEREEGKERKVSRLRDEPRRVKPSQRDRGGRHCAELKLKARKPLMAVNEEEALVADLEFAKGGRSDKQPAIGGGETSSSPVSVLDQPPASRLREYKTNRHFSSLQLEHIILDPFVRDQTPCNHQIDRSPEVDRFIEEVIKVRKLAEEDVQSSKWFRVGELSSSLGSEDLEELSVMLEHHVLDHLVEEVVRFLCRRRSSF</sequence>
<dbReference type="PANTHER" id="PTHR35499">
    <property type="entry name" value="OS05G0128300 PROTEIN"/>
    <property type="match status" value="1"/>
</dbReference>
<evidence type="ECO:0000313" key="4">
    <source>
        <dbReference type="Proteomes" id="UP001634007"/>
    </source>
</evidence>
<accession>A0ABD3LPB6</accession>
<feature type="domain" description="DUF3741" evidence="2">
    <location>
        <begin position="66"/>
        <end position="86"/>
    </location>
</feature>
<dbReference type="InterPro" id="IPR032795">
    <property type="entry name" value="DUF3741-assoc"/>
</dbReference>
<evidence type="ECO:0000256" key="1">
    <source>
        <dbReference type="SAM" id="MobiDB-lite"/>
    </source>
</evidence>
<proteinExistence type="predicted"/>
<dbReference type="Pfam" id="PF14383">
    <property type="entry name" value="VARLMGL"/>
    <property type="match status" value="1"/>
</dbReference>
<dbReference type="EMBL" id="JBJKBG010000001">
    <property type="protein sequence ID" value="KAL3753610.1"/>
    <property type="molecule type" value="Genomic_DNA"/>
</dbReference>
<reference evidence="3 4" key="1">
    <citation type="submission" date="2024-11" db="EMBL/GenBank/DDBJ databases">
        <title>Chromosome-level genome assembly of Eucalyptus globulus Labill. provides insights into its genome evolution.</title>
        <authorList>
            <person name="Li X."/>
        </authorList>
    </citation>
    <scope>NUCLEOTIDE SEQUENCE [LARGE SCALE GENOMIC DNA]</scope>
    <source>
        <strain evidence="3">CL2024</strain>
        <tissue evidence="3">Fresh tender leaves</tissue>
    </source>
</reference>
<comment type="caution">
    <text evidence="3">The sequence shown here is derived from an EMBL/GenBank/DDBJ whole genome shotgun (WGS) entry which is preliminary data.</text>
</comment>
<protein>
    <recommendedName>
        <fullName evidence="2">DUF3741 domain-containing protein</fullName>
    </recommendedName>
</protein>
<dbReference type="Proteomes" id="UP001634007">
    <property type="component" value="Unassembled WGS sequence"/>
</dbReference>
<evidence type="ECO:0000313" key="3">
    <source>
        <dbReference type="EMBL" id="KAL3753610.1"/>
    </source>
</evidence>
<organism evidence="3 4">
    <name type="scientific">Eucalyptus globulus</name>
    <name type="common">Tasmanian blue gum</name>
    <dbReference type="NCBI Taxonomy" id="34317"/>
    <lineage>
        <taxon>Eukaryota</taxon>
        <taxon>Viridiplantae</taxon>
        <taxon>Streptophyta</taxon>
        <taxon>Embryophyta</taxon>
        <taxon>Tracheophyta</taxon>
        <taxon>Spermatophyta</taxon>
        <taxon>Magnoliopsida</taxon>
        <taxon>eudicotyledons</taxon>
        <taxon>Gunneridae</taxon>
        <taxon>Pentapetalae</taxon>
        <taxon>rosids</taxon>
        <taxon>malvids</taxon>
        <taxon>Myrtales</taxon>
        <taxon>Myrtaceae</taxon>
        <taxon>Myrtoideae</taxon>
        <taxon>Eucalypteae</taxon>
        <taxon>Eucalyptus</taxon>
    </lineage>
</organism>
<evidence type="ECO:0000259" key="2">
    <source>
        <dbReference type="Pfam" id="PF14383"/>
    </source>
</evidence>
<keyword evidence="4" id="KW-1185">Reference proteome</keyword>
<feature type="region of interest" description="Disordered" evidence="1">
    <location>
        <begin position="23"/>
        <end position="70"/>
    </location>
</feature>
<gene>
    <name evidence="3" type="ORF">ACJRO7_000940</name>
</gene>
<feature type="compositionally biased region" description="Basic residues" evidence="1">
    <location>
        <begin position="161"/>
        <end position="184"/>
    </location>
</feature>
<feature type="compositionally biased region" description="Basic and acidic residues" evidence="1">
    <location>
        <begin position="185"/>
        <end position="223"/>
    </location>
</feature>
<feature type="region of interest" description="Disordered" evidence="1">
    <location>
        <begin position="252"/>
        <end position="275"/>
    </location>
</feature>
<dbReference type="AlphaFoldDB" id="A0ABD3LPB6"/>
<dbReference type="PANTHER" id="PTHR35499:SF4">
    <property type="entry name" value="ALC-INTERACTING PROTEIN 1"/>
    <property type="match status" value="1"/>
</dbReference>
<name>A0ABD3LPB6_EUCGL</name>